<organism evidence="1 2">
    <name type="scientific">Bradyrhizobium sediminis</name>
    <dbReference type="NCBI Taxonomy" id="2840469"/>
    <lineage>
        <taxon>Bacteria</taxon>
        <taxon>Pseudomonadati</taxon>
        <taxon>Pseudomonadota</taxon>
        <taxon>Alphaproteobacteria</taxon>
        <taxon>Hyphomicrobiales</taxon>
        <taxon>Nitrobacteraceae</taxon>
        <taxon>Bradyrhizobium</taxon>
    </lineage>
</organism>
<dbReference type="RefSeq" id="WP_215615040.1">
    <property type="nucleotide sequence ID" value="NZ_CP076135.1"/>
</dbReference>
<evidence type="ECO:0000313" key="1">
    <source>
        <dbReference type="EMBL" id="QWG19520.1"/>
    </source>
</evidence>
<reference evidence="1" key="1">
    <citation type="submission" date="2021-06" db="EMBL/GenBank/DDBJ databases">
        <title>Bradyrhizobium sp. S2-11-2 Genome sequencing.</title>
        <authorList>
            <person name="Jin L."/>
        </authorList>
    </citation>
    <scope>NUCLEOTIDE SEQUENCE</scope>
    <source>
        <strain evidence="1">S2-11-2</strain>
    </source>
</reference>
<dbReference type="Proteomes" id="UP000680805">
    <property type="component" value="Chromosome"/>
</dbReference>
<dbReference type="KEGG" id="bsei:KMZ68_06675"/>
<evidence type="ECO:0000313" key="2">
    <source>
        <dbReference type="Proteomes" id="UP000680805"/>
    </source>
</evidence>
<dbReference type="EMBL" id="CP076135">
    <property type="protein sequence ID" value="QWG19520.1"/>
    <property type="molecule type" value="Genomic_DNA"/>
</dbReference>
<proteinExistence type="predicted"/>
<sequence length="71" mass="7253">MTIGTYFARFVRADGVKAAAPTLFGTAGLSGVSGFATAKAVCGDRSGRIVNALRASATEPVPLVLAALRRE</sequence>
<gene>
    <name evidence="1" type="ORF">KMZ68_06675</name>
</gene>
<protein>
    <submittedName>
        <fullName evidence="1">Uncharacterized protein</fullName>
    </submittedName>
</protein>
<dbReference type="AlphaFoldDB" id="A0A975NR79"/>
<accession>A0A975NR79</accession>
<name>A0A975NR79_9BRAD</name>